<dbReference type="PANTHER" id="PTHR35275:SF1">
    <property type="entry name" value="OS07G0585900 PROTEIN"/>
    <property type="match status" value="1"/>
</dbReference>
<accession>A0A8I6WI45</accession>
<dbReference type="AlphaFoldDB" id="A0A8I6WI45"/>
<evidence type="ECO:0000256" key="2">
    <source>
        <dbReference type="SAM" id="Phobius"/>
    </source>
</evidence>
<dbReference type="InterPro" id="IPR045880">
    <property type="entry name" value="ZCF37"/>
</dbReference>
<dbReference type="EnsemblPlants" id="HORVU.MOREX.r3.2HG0130210.1">
    <property type="protein sequence ID" value="HORVU.MOREX.r3.2HG0130210.1.CDS1"/>
    <property type="gene ID" value="HORVU.MOREX.r3.2HG0130210"/>
</dbReference>
<dbReference type="OrthoDB" id="1932497at2759"/>
<dbReference type="Gramene" id="HORVU.MOREX.r2.2HG0107460.1">
    <property type="protein sequence ID" value="HORVU.MOREX.r2.2HG0107460.1.CDS.1"/>
    <property type="gene ID" value="HORVU.MOREX.r2.2HG0107460"/>
</dbReference>
<feature type="region of interest" description="Disordered" evidence="1">
    <location>
        <begin position="1"/>
        <end position="54"/>
    </location>
</feature>
<keyword evidence="4" id="KW-1185">Reference proteome</keyword>
<feature type="compositionally biased region" description="Low complexity" evidence="1">
    <location>
        <begin position="255"/>
        <end position="267"/>
    </location>
</feature>
<evidence type="ECO:0000256" key="1">
    <source>
        <dbReference type="SAM" id="MobiDB-lite"/>
    </source>
</evidence>
<evidence type="ECO:0008006" key="5">
    <source>
        <dbReference type="Google" id="ProtNLM"/>
    </source>
</evidence>
<name>A0A8I6WI45_HORVV</name>
<proteinExistence type="predicted"/>
<gene>
    <name evidence="3" type="primary">LOC123429780</name>
</gene>
<evidence type="ECO:0000313" key="4">
    <source>
        <dbReference type="Proteomes" id="UP000011116"/>
    </source>
</evidence>
<reference evidence="3" key="3">
    <citation type="submission" date="2022-01" db="UniProtKB">
        <authorList>
            <consortium name="EnsemblPlants"/>
        </authorList>
    </citation>
    <scope>IDENTIFICATION</scope>
    <source>
        <strain evidence="3">subsp. vulgare</strain>
    </source>
</reference>
<dbReference type="RefSeq" id="XP_044969710.1">
    <property type="nucleotide sequence ID" value="XM_045113775.1"/>
</dbReference>
<protein>
    <recommendedName>
        <fullName evidence="5">ZCF37</fullName>
    </recommendedName>
</protein>
<feature type="compositionally biased region" description="Pro residues" evidence="1">
    <location>
        <begin position="123"/>
        <end position="132"/>
    </location>
</feature>
<evidence type="ECO:0000313" key="3">
    <source>
        <dbReference type="EnsemblPlants" id="HORVU.MOREX.r3.2HG0130210.1.CDS1"/>
    </source>
</evidence>
<reference evidence="3" key="2">
    <citation type="submission" date="2020-10" db="EMBL/GenBank/DDBJ databases">
        <authorList>
            <person name="Scholz U."/>
            <person name="Mascher M."/>
            <person name="Fiebig A."/>
        </authorList>
    </citation>
    <scope>NUCLEOTIDE SEQUENCE [LARGE SCALE GENOMIC DNA]</scope>
    <source>
        <strain evidence="3">cv. Morex</strain>
    </source>
</reference>
<keyword evidence="2" id="KW-1133">Transmembrane helix</keyword>
<feature type="region of interest" description="Disordered" evidence="1">
    <location>
        <begin position="230"/>
        <end position="322"/>
    </location>
</feature>
<dbReference type="KEGG" id="hvg:123429780"/>
<dbReference type="Gramene" id="HORVU.MOREX.r3.2HG0130210.1">
    <property type="protein sequence ID" value="HORVU.MOREX.r3.2HG0130210.1.CDS1"/>
    <property type="gene ID" value="HORVU.MOREX.r3.2HG0130210"/>
</dbReference>
<keyword evidence="2" id="KW-0472">Membrane</keyword>
<keyword evidence="2" id="KW-0812">Transmembrane</keyword>
<organism evidence="3 4">
    <name type="scientific">Hordeum vulgare subsp. vulgare</name>
    <name type="common">Domesticated barley</name>
    <dbReference type="NCBI Taxonomy" id="112509"/>
    <lineage>
        <taxon>Eukaryota</taxon>
        <taxon>Viridiplantae</taxon>
        <taxon>Streptophyta</taxon>
        <taxon>Embryophyta</taxon>
        <taxon>Tracheophyta</taxon>
        <taxon>Spermatophyta</taxon>
        <taxon>Magnoliopsida</taxon>
        <taxon>Liliopsida</taxon>
        <taxon>Poales</taxon>
        <taxon>Poaceae</taxon>
        <taxon>BOP clade</taxon>
        <taxon>Pooideae</taxon>
        <taxon>Triticodae</taxon>
        <taxon>Triticeae</taxon>
        <taxon>Hordeinae</taxon>
        <taxon>Hordeum</taxon>
    </lineage>
</organism>
<reference evidence="4" key="1">
    <citation type="journal article" date="2012" name="Nature">
        <title>A physical, genetic and functional sequence assembly of the barley genome.</title>
        <authorList>
            <consortium name="The International Barley Genome Sequencing Consortium"/>
            <person name="Mayer K.F."/>
            <person name="Waugh R."/>
            <person name="Brown J.W."/>
            <person name="Schulman A."/>
            <person name="Langridge P."/>
            <person name="Platzer M."/>
            <person name="Fincher G.B."/>
            <person name="Muehlbauer G.J."/>
            <person name="Sato K."/>
            <person name="Close T.J."/>
            <person name="Wise R.P."/>
            <person name="Stein N."/>
        </authorList>
    </citation>
    <scope>NUCLEOTIDE SEQUENCE [LARGE SCALE GENOMIC DNA]</scope>
    <source>
        <strain evidence="4">cv. Morex</strain>
    </source>
</reference>
<sequence>MPEEMVFCGTASFKDVDKDELPSGGGKQTQRKEKKKPAAGAGKKENPYASRGLDKFSMVLAELESRREKVLRRVDGDDHVMVRFVQSETKGWVPIVVKLPTEEPAAKAEPKKKCKCKPAVRSTPPPTQPSSPPTESTSTSPRGDDAIMHVAAAMATAPAKKKASAAGRWPWGNKAIRPSQYWPFVAVLLLLSLVVFGRMFAICCTSIWWYLVPILNGDDEGQSVLRRPMAMGKTGRHLGKKASDKKIGEKITWASLPPSHGKKSSSSGDHEMISPRRSHGKKISSSGDHEMISPRRSHSKKSSSSDDHEVISPTSHAHGKKG</sequence>
<feature type="region of interest" description="Disordered" evidence="1">
    <location>
        <begin position="104"/>
        <end position="143"/>
    </location>
</feature>
<dbReference type="GeneID" id="123429780"/>
<dbReference type="PANTHER" id="PTHR35275">
    <property type="entry name" value="ZCF37"/>
    <property type="match status" value="1"/>
</dbReference>
<feature type="transmembrane region" description="Helical" evidence="2">
    <location>
        <begin position="184"/>
        <end position="211"/>
    </location>
</feature>
<dbReference type="Proteomes" id="UP000011116">
    <property type="component" value="Chromosome 2H"/>
</dbReference>